<name>A0AA88GMD3_NAELO</name>
<feature type="region of interest" description="Disordered" evidence="1">
    <location>
        <begin position="1"/>
        <end position="20"/>
    </location>
</feature>
<dbReference type="PANTHER" id="PTHR13318:SF190">
    <property type="entry name" value="PARTNER OF PAIRED, ISOFORM B"/>
    <property type="match status" value="1"/>
</dbReference>
<dbReference type="GO" id="GO:0019005">
    <property type="term" value="C:SCF ubiquitin ligase complex"/>
    <property type="evidence" value="ECO:0007669"/>
    <property type="project" value="TreeGrafter"/>
</dbReference>
<dbReference type="AlphaFoldDB" id="A0AA88GMD3"/>
<feature type="compositionally biased region" description="Basic and acidic residues" evidence="1">
    <location>
        <begin position="9"/>
        <end position="20"/>
    </location>
</feature>
<sequence>MKRPLTSRDSSEKHTEDQDALKKIKTTTSSDHTECISNHSPFKHLPHHVILDKIFDFFEFQLHRYFYISDQDQEQYEGVDFSAAFRNWDIREEIGFRKLRALVFGYFANDPSRKIHLLFKHVNFEFVNCPNQHSQLVTCMRLKGLKSLIWPTFDISQVTLVEFPYFQYCPNIENLTWLDISESHSYEQFMKFHLPLKKLTFEHSDENETGKPAIFDSKYDEFFSKFCHITHLNMTYCAINDQSIEIMVKHLKNLQVVEFAENPAITLHGAKTLLNASNMRSIDLSNTNAQLDGMFQDLDHALSNLKVLALSPSDGISDAFFKHLNVAVFKNNFLPSLSEISLTFVDENFGNADYLKQFFEESKSLRKFSALGSTEHIWDHVFSDPHKITNVTHLSLDYNNFQILSQITQLKGLDPGRLIRNVNDLAILNQIEELSLSLGFQLNQVLHLLHNPDHLQSLKRLYLEIDDVSEDVKWDLIELSHPNLKISLNVYNASDATLNKLLSCNLVDKLDLSLTTKNSQKGLAVLPKNQSLTFLRVAMCNRGSIQAIMKNTSLERLEIPYEHDIADYDLDDVMKLFENSSCPYISFKC</sequence>
<dbReference type="InterPro" id="IPR032675">
    <property type="entry name" value="LRR_dom_sf"/>
</dbReference>
<dbReference type="GO" id="GO:0031146">
    <property type="term" value="P:SCF-dependent proteasomal ubiquitin-dependent protein catabolic process"/>
    <property type="evidence" value="ECO:0007669"/>
    <property type="project" value="TreeGrafter"/>
</dbReference>
<comment type="caution">
    <text evidence="2">The sequence shown here is derived from an EMBL/GenBank/DDBJ whole genome shotgun (WGS) entry which is preliminary data.</text>
</comment>
<evidence type="ECO:0000313" key="3">
    <source>
        <dbReference type="Proteomes" id="UP000816034"/>
    </source>
</evidence>
<organism evidence="2 3">
    <name type="scientific">Naegleria lovaniensis</name>
    <name type="common">Amoeba</name>
    <dbReference type="NCBI Taxonomy" id="51637"/>
    <lineage>
        <taxon>Eukaryota</taxon>
        <taxon>Discoba</taxon>
        <taxon>Heterolobosea</taxon>
        <taxon>Tetramitia</taxon>
        <taxon>Eutetramitia</taxon>
        <taxon>Vahlkampfiidae</taxon>
        <taxon>Naegleria</taxon>
    </lineage>
</organism>
<dbReference type="Gene3D" id="3.80.10.10">
    <property type="entry name" value="Ribonuclease Inhibitor"/>
    <property type="match status" value="1"/>
</dbReference>
<accession>A0AA88GMD3</accession>
<keyword evidence="3" id="KW-1185">Reference proteome</keyword>
<evidence type="ECO:0000313" key="2">
    <source>
        <dbReference type="EMBL" id="KAG2379440.1"/>
    </source>
</evidence>
<proteinExistence type="predicted"/>
<dbReference type="Proteomes" id="UP000816034">
    <property type="component" value="Unassembled WGS sequence"/>
</dbReference>
<evidence type="ECO:0000256" key="1">
    <source>
        <dbReference type="SAM" id="MobiDB-lite"/>
    </source>
</evidence>
<dbReference type="EMBL" id="PYSW02000028">
    <property type="protein sequence ID" value="KAG2379440.1"/>
    <property type="molecule type" value="Genomic_DNA"/>
</dbReference>
<protein>
    <submittedName>
        <fullName evidence="2">Uncharacterized protein</fullName>
    </submittedName>
</protein>
<dbReference type="GeneID" id="68099011"/>
<reference evidence="2 3" key="1">
    <citation type="journal article" date="2018" name="BMC Genomics">
        <title>The genome of Naegleria lovaniensis, the basis for a comparative approach to unravel pathogenicity factors of the human pathogenic amoeba N. fowleri.</title>
        <authorList>
            <person name="Liechti N."/>
            <person name="Schurch N."/>
            <person name="Bruggmann R."/>
            <person name="Wittwer M."/>
        </authorList>
    </citation>
    <scope>NUCLEOTIDE SEQUENCE [LARGE SCALE GENOMIC DNA]</scope>
    <source>
        <strain evidence="2 3">ATCC 30569</strain>
    </source>
</reference>
<dbReference type="RefSeq" id="XP_044546702.1">
    <property type="nucleotide sequence ID" value="XM_044696430.1"/>
</dbReference>
<dbReference type="SUPFAM" id="SSF52047">
    <property type="entry name" value="RNI-like"/>
    <property type="match status" value="1"/>
</dbReference>
<dbReference type="PANTHER" id="PTHR13318">
    <property type="entry name" value="PARTNER OF PAIRED, ISOFORM B-RELATED"/>
    <property type="match status" value="1"/>
</dbReference>
<gene>
    <name evidence="2" type="ORF">C9374_006557</name>
</gene>